<protein>
    <submittedName>
        <fullName evidence="1">Uncharacterized protein LOC100712513 isoform X6</fullName>
    </submittedName>
</protein>
<dbReference type="EMBL" id="KE525297">
    <property type="protein sequence ID" value="KFB45005.1"/>
    <property type="molecule type" value="Genomic_DNA"/>
</dbReference>
<reference evidence="1 3" key="1">
    <citation type="journal article" date="2014" name="BMC Genomics">
        <title>Genome sequence of Anopheles sinensis provides insight into genetics basis of mosquito competence for malaria parasites.</title>
        <authorList>
            <person name="Zhou D."/>
            <person name="Zhang D."/>
            <person name="Ding G."/>
            <person name="Shi L."/>
            <person name="Hou Q."/>
            <person name="Ye Y."/>
            <person name="Xu Y."/>
            <person name="Zhou H."/>
            <person name="Xiong C."/>
            <person name="Li S."/>
            <person name="Yu J."/>
            <person name="Hong S."/>
            <person name="Yu X."/>
            <person name="Zou P."/>
            <person name="Chen C."/>
            <person name="Chang X."/>
            <person name="Wang W."/>
            <person name="Lv Y."/>
            <person name="Sun Y."/>
            <person name="Ma L."/>
            <person name="Shen B."/>
            <person name="Zhu C."/>
        </authorList>
    </citation>
    <scope>NUCLEOTIDE SEQUENCE [LARGE SCALE GENOMIC DNA]</scope>
</reference>
<keyword evidence="3" id="KW-1185">Reference proteome</keyword>
<dbReference type="AlphaFoldDB" id="A0A084W461"/>
<reference evidence="2" key="2">
    <citation type="submission" date="2020-05" db="UniProtKB">
        <authorList>
            <consortium name="EnsemblMetazoa"/>
        </authorList>
    </citation>
    <scope>IDENTIFICATION</scope>
</reference>
<name>A0A084W461_ANOSI</name>
<sequence>MKQQKYQGKFFITSDFLGRPIRGRSSEKTAESGIFYAAISFGGAWESCSIPPTFPEQLGANERGIKALNRSADLPGAERSQPGKIGKKSFNVMIIMDGASSVFRSGCVMRRANHEAKANG</sequence>
<evidence type="ECO:0000313" key="2">
    <source>
        <dbReference type="EnsemblMetazoa" id="ASIC012943-PA"/>
    </source>
</evidence>
<proteinExistence type="predicted"/>
<evidence type="ECO:0000313" key="1">
    <source>
        <dbReference type="EMBL" id="KFB45005.1"/>
    </source>
</evidence>
<dbReference type="VEuPathDB" id="VectorBase:ASIC012943"/>
<organism evidence="1">
    <name type="scientific">Anopheles sinensis</name>
    <name type="common">Mosquito</name>
    <dbReference type="NCBI Taxonomy" id="74873"/>
    <lineage>
        <taxon>Eukaryota</taxon>
        <taxon>Metazoa</taxon>
        <taxon>Ecdysozoa</taxon>
        <taxon>Arthropoda</taxon>
        <taxon>Hexapoda</taxon>
        <taxon>Insecta</taxon>
        <taxon>Pterygota</taxon>
        <taxon>Neoptera</taxon>
        <taxon>Endopterygota</taxon>
        <taxon>Diptera</taxon>
        <taxon>Nematocera</taxon>
        <taxon>Culicoidea</taxon>
        <taxon>Culicidae</taxon>
        <taxon>Anophelinae</taxon>
        <taxon>Anopheles</taxon>
    </lineage>
</organism>
<dbReference type="EnsemblMetazoa" id="ASIC012943-RA">
    <property type="protein sequence ID" value="ASIC012943-PA"/>
    <property type="gene ID" value="ASIC012943"/>
</dbReference>
<gene>
    <name evidence="1" type="ORF">ZHAS_00012943</name>
</gene>
<accession>A0A084W461</accession>
<dbReference type="EMBL" id="ATLV01020281">
    <property type="status" value="NOT_ANNOTATED_CDS"/>
    <property type="molecule type" value="Genomic_DNA"/>
</dbReference>
<dbReference type="Proteomes" id="UP000030765">
    <property type="component" value="Unassembled WGS sequence"/>
</dbReference>
<evidence type="ECO:0000313" key="3">
    <source>
        <dbReference type="Proteomes" id="UP000030765"/>
    </source>
</evidence>